<sequence length="369" mass="43241">MKGIILAISFSFIADSKSVLNFLNSLCTGSSANNCEEIAKMIGKRRRILRDFIRILERIIIKTFVKIRNLIPGRLNFAIQGLIYFLYFVTFFYIKDSSFSPQTIVCLVALSFLLLTNYALLHEAAHGNFHKNPRLNYLGGILSGFLFPISFTLVQVTHSKHHAYNRTIYESFDLISKSDHRMVKYFQWYSILLGFFWPSAVLGNLLVAFFPNARNWKIFQNRLSTKVMLEDLQPSDIPKIRWETAGILILWSLIFYIGLMEPMAIFILYFLFGINWSTRQYITHAYTERKVIEGAFNLKTSRWHELLLLNGNWDREHHEYPEFPWIFLSKLGKKRKADRSYLKQYLKMWLGPISTDEAPPLPLPVHRNF</sequence>
<gene>
    <name evidence="3" type="ORF">EHR01_04015</name>
</gene>
<dbReference type="PANTHER" id="PTHR19353">
    <property type="entry name" value="FATTY ACID DESATURASE 2"/>
    <property type="match status" value="1"/>
</dbReference>
<dbReference type="CDD" id="cd01060">
    <property type="entry name" value="Membrane-FADS-like"/>
    <property type="match status" value="1"/>
</dbReference>
<name>A0ABY2P4K3_9LEPT</name>
<feature type="domain" description="Fatty acid desaturase" evidence="2">
    <location>
        <begin position="105"/>
        <end position="337"/>
    </location>
</feature>
<dbReference type="Proteomes" id="UP000297940">
    <property type="component" value="Unassembled WGS sequence"/>
</dbReference>
<dbReference type="InterPro" id="IPR005804">
    <property type="entry name" value="FA_desaturase_dom"/>
</dbReference>
<dbReference type="EMBL" id="RQHK01000002">
    <property type="protein sequence ID" value="TGM81961.1"/>
    <property type="molecule type" value="Genomic_DNA"/>
</dbReference>
<dbReference type="InterPro" id="IPR012171">
    <property type="entry name" value="Fatty_acid_desaturase"/>
</dbReference>
<proteinExistence type="predicted"/>
<reference evidence="4" key="1">
    <citation type="journal article" date="2019" name="PLoS Negl. Trop. Dis.">
        <title>Revisiting the worldwide diversity of Leptospira species in the environment.</title>
        <authorList>
            <person name="Vincent A.T."/>
            <person name="Schiettekatte O."/>
            <person name="Bourhy P."/>
            <person name="Veyrier F.J."/>
            <person name="Picardeau M."/>
        </authorList>
    </citation>
    <scope>NUCLEOTIDE SEQUENCE [LARGE SCALE GENOMIC DNA]</scope>
    <source>
        <strain evidence="4">201601298</strain>
    </source>
</reference>
<dbReference type="Pfam" id="PF00487">
    <property type="entry name" value="FA_desaturase"/>
    <property type="match status" value="1"/>
</dbReference>
<evidence type="ECO:0000313" key="3">
    <source>
        <dbReference type="EMBL" id="TGM81961.1"/>
    </source>
</evidence>
<feature type="transmembrane region" description="Helical" evidence="1">
    <location>
        <begin position="77"/>
        <end position="94"/>
    </location>
</feature>
<protein>
    <submittedName>
        <fullName evidence="3">Fatty acid desaturase</fullName>
    </submittedName>
</protein>
<evidence type="ECO:0000256" key="1">
    <source>
        <dbReference type="SAM" id="Phobius"/>
    </source>
</evidence>
<feature type="transmembrane region" description="Helical" evidence="1">
    <location>
        <begin position="137"/>
        <end position="156"/>
    </location>
</feature>
<dbReference type="PANTHER" id="PTHR19353:SF19">
    <property type="entry name" value="DELTA(5) FATTY ACID DESATURASE C-RELATED"/>
    <property type="match status" value="1"/>
</dbReference>
<feature type="transmembrane region" description="Helical" evidence="1">
    <location>
        <begin position="186"/>
        <end position="210"/>
    </location>
</feature>
<feature type="transmembrane region" description="Helical" evidence="1">
    <location>
        <begin position="248"/>
        <end position="272"/>
    </location>
</feature>
<feature type="transmembrane region" description="Helical" evidence="1">
    <location>
        <begin position="103"/>
        <end position="121"/>
    </location>
</feature>
<keyword evidence="1" id="KW-0812">Transmembrane</keyword>
<evidence type="ECO:0000259" key="2">
    <source>
        <dbReference type="Pfam" id="PF00487"/>
    </source>
</evidence>
<keyword evidence="4" id="KW-1185">Reference proteome</keyword>
<keyword evidence="1" id="KW-1133">Transmembrane helix</keyword>
<accession>A0ABY2P4K3</accession>
<organism evidence="3 4">
    <name type="scientific">Leptospira mtsangambouensis</name>
    <dbReference type="NCBI Taxonomy" id="2484912"/>
    <lineage>
        <taxon>Bacteria</taxon>
        <taxon>Pseudomonadati</taxon>
        <taxon>Spirochaetota</taxon>
        <taxon>Spirochaetia</taxon>
        <taxon>Leptospirales</taxon>
        <taxon>Leptospiraceae</taxon>
        <taxon>Leptospira</taxon>
    </lineage>
</organism>
<comment type="caution">
    <text evidence="3">The sequence shown here is derived from an EMBL/GenBank/DDBJ whole genome shotgun (WGS) entry which is preliminary data.</text>
</comment>
<evidence type="ECO:0000313" key="4">
    <source>
        <dbReference type="Proteomes" id="UP000297940"/>
    </source>
</evidence>
<keyword evidence="1" id="KW-0472">Membrane</keyword>